<dbReference type="GO" id="GO:0015940">
    <property type="term" value="P:pantothenate biosynthetic process"/>
    <property type="evidence" value="ECO:0007669"/>
    <property type="project" value="InterPro"/>
</dbReference>
<evidence type="ECO:0000313" key="2">
    <source>
        <dbReference type="Proteomes" id="UP000699985"/>
    </source>
</evidence>
<keyword evidence="1" id="KW-0436">Ligase</keyword>
<evidence type="ECO:0000313" key="1">
    <source>
        <dbReference type="EMBL" id="NCU50185.1"/>
    </source>
</evidence>
<dbReference type="Proteomes" id="UP000699985">
    <property type="component" value="Unassembled WGS sequence"/>
</dbReference>
<dbReference type="InterPro" id="IPR014729">
    <property type="entry name" value="Rossmann-like_a/b/a_fold"/>
</dbReference>
<dbReference type="InterPro" id="IPR003721">
    <property type="entry name" value="Pantoate_ligase"/>
</dbReference>
<comment type="caution">
    <text evidence="1">The sequence shown here is derived from an EMBL/GenBank/DDBJ whole genome shotgun (WGS) entry which is preliminary data.</text>
</comment>
<sequence length="41" mass="4566">MKIIKTANKITSELLNKKKIGFIPTMGCLHDGHVSLIQKSK</sequence>
<dbReference type="AlphaFoldDB" id="A0A966HJD1"/>
<organism evidence="1 2">
    <name type="scientific">Candidatus Fonsibacter lacus</name>
    <dbReference type="NCBI Taxonomy" id="2576439"/>
    <lineage>
        <taxon>Bacteria</taxon>
        <taxon>Pseudomonadati</taxon>
        <taxon>Pseudomonadota</taxon>
        <taxon>Alphaproteobacteria</taxon>
        <taxon>Candidatus Pelagibacterales</taxon>
        <taxon>Candidatus Pelagibacterales incertae sedis</taxon>
        <taxon>Candidatus Fonsibacter</taxon>
    </lineage>
</organism>
<dbReference type="SUPFAM" id="SSF52374">
    <property type="entry name" value="Nucleotidylyl transferase"/>
    <property type="match status" value="1"/>
</dbReference>
<accession>A0A966HJD1</accession>
<dbReference type="Gene3D" id="3.40.50.620">
    <property type="entry name" value="HUPs"/>
    <property type="match status" value="1"/>
</dbReference>
<gene>
    <name evidence="1" type="ORF">EBX29_00145</name>
</gene>
<name>A0A966HJD1_9PROT</name>
<feature type="non-terminal residue" evidence="1">
    <location>
        <position position="41"/>
    </location>
</feature>
<dbReference type="Pfam" id="PF02569">
    <property type="entry name" value="Pantoate_ligase"/>
    <property type="match status" value="1"/>
</dbReference>
<protein>
    <submittedName>
        <fullName evidence="1">Pantoate--beta-alanine ligase</fullName>
    </submittedName>
</protein>
<dbReference type="EMBL" id="RGMI01000001">
    <property type="protein sequence ID" value="NCU50185.1"/>
    <property type="molecule type" value="Genomic_DNA"/>
</dbReference>
<dbReference type="GO" id="GO:0004592">
    <property type="term" value="F:pantoate-beta-alanine ligase activity"/>
    <property type="evidence" value="ECO:0007669"/>
    <property type="project" value="InterPro"/>
</dbReference>
<reference evidence="1" key="1">
    <citation type="submission" date="2018-10" db="EMBL/GenBank/DDBJ databases">
        <title>Iterative Subtractive Binning of Freshwater Chronoseries Metagenomes Recovers Nearly Complete Genomes from over Four Hundred Novel Species.</title>
        <authorList>
            <person name="Rodriguez-R L.M."/>
            <person name="Tsementzi D."/>
            <person name="Luo C."/>
            <person name="Konstantinidis K.T."/>
        </authorList>
    </citation>
    <scope>NUCLEOTIDE SEQUENCE</scope>
    <source>
        <strain evidence="1">WB8_1A_003</strain>
    </source>
</reference>
<proteinExistence type="predicted"/>